<dbReference type="PANTHER" id="PTHR30383">
    <property type="entry name" value="THIOESTERASE 1/PROTEASE 1/LYSOPHOSPHOLIPASE L1"/>
    <property type="match status" value="1"/>
</dbReference>
<accession>E6LFI9</accession>
<dbReference type="InterPro" id="IPR036514">
    <property type="entry name" value="SGNH_hydro_sf"/>
</dbReference>
<comment type="caution">
    <text evidence="4">The sequence shown here is derived from an EMBL/GenBank/DDBJ whole genome shotgun (WGS) entry which is preliminary data.</text>
</comment>
<proteinExistence type="predicted"/>
<dbReference type="PATRIC" id="fig|888064.11.peg.1534"/>
<feature type="transmembrane region" description="Helical" evidence="2">
    <location>
        <begin position="7"/>
        <end position="29"/>
    </location>
</feature>
<dbReference type="Gene3D" id="3.40.50.1110">
    <property type="entry name" value="SGNH hydrolase"/>
    <property type="match status" value="1"/>
</dbReference>
<dbReference type="InterPro" id="IPR051532">
    <property type="entry name" value="Ester_Hydrolysis_Enzymes"/>
</dbReference>
<protein>
    <submittedName>
        <fullName evidence="4">GDSL-like protein</fullName>
    </submittedName>
</protein>
<keyword evidence="2" id="KW-1133">Transmembrane helix</keyword>
<gene>
    <name evidence="4" type="ORF">HMPREF9088_1129</name>
</gene>
<dbReference type="CDD" id="cd04506">
    <property type="entry name" value="SGNH_hydrolase_YpmR_like"/>
    <property type="match status" value="1"/>
</dbReference>
<dbReference type="eggNOG" id="COG2755">
    <property type="taxonomic scope" value="Bacteria"/>
</dbReference>
<feature type="domain" description="SGNH hydrolase-type esterase" evidence="3">
    <location>
        <begin position="57"/>
        <end position="281"/>
    </location>
</feature>
<evidence type="ECO:0000256" key="2">
    <source>
        <dbReference type="SAM" id="Phobius"/>
    </source>
</evidence>
<keyword evidence="2" id="KW-0472">Membrane</keyword>
<evidence type="ECO:0000256" key="1">
    <source>
        <dbReference type="SAM" id="MobiDB-lite"/>
    </source>
</evidence>
<dbReference type="PANTHER" id="PTHR30383:SF27">
    <property type="entry name" value="SPORE GERMINATION LIPASE LIPC"/>
    <property type="match status" value="1"/>
</dbReference>
<keyword evidence="2" id="KW-0812">Transmembrane</keyword>
<dbReference type="GO" id="GO:0004622">
    <property type="term" value="F:phosphatidylcholine lysophospholipase activity"/>
    <property type="evidence" value="ECO:0007669"/>
    <property type="project" value="TreeGrafter"/>
</dbReference>
<dbReference type="Pfam" id="PF13472">
    <property type="entry name" value="Lipase_GDSL_2"/>
    <property type="match status" value="1"/>
</dbReference>
<keyword evidence="5" id="KW-1185">Reference proteome</keyword>
<organism evidence="4 5">
    <name type="scientific">Enterococcus italicus (strain DSM 15952 / CCUG 50447 / LMG 22039 / TP 1.5)</name>
    <dbReference type="NCBI Taxonomy" id="888064"/>
    <lineage>
        <taxon>Bacteria</taxon>
        <taxon>Bacillati</taxon>
        <taxon>Bacillota</taxon>
        <taxon>Bacilli</taxon>
        <taxon>Lactobacillales</taxon>
        <taxon>Enterococcaceae</taxon>
        <taxon>Enterococcus</taxon>
    </lineage>
</organism>
<evidence type="ECO:0000313" key="4">
    <source>
        <dbReference type="EMBL" id="EFU73951.1"/>
    </source>
</evidence>
<name>E6LFI9_ENTI1</name>
<reference evidence="4 5" key="1">
    <citation type="submission" date="2010-12" db="EMBL/GenBank/DDBJ databases">
        <authorList>
            <person name="Muzny D."/>
            <person name="Qin X."/>
            <person name="Deng J."/>
            <person name="Jiang H."/>
            <person name="Liu Y."/>
            <person name="Qu J."/>
            <person name="Song X.-Z."/>
            <person name="Zhang L."/>
            <person name="Thornton R."/>
            <person name="Coyle M."/>
            <person name="Francisco L."/>
            <person name="Jackson L."/>
            <person name="Javaid M."/>
            <person name="Korchina V."/>
            <person name="Kovar C."/>
            <person name="Mata R."/>
            <person name="Mathew T."/>
            <person name="Ngo R."/>
            <person name="Nguyen L."/>
            <person name="Nguyen N."/>
            <person name="Okwuonu G."/>
            <person name="Ongeri F."/>
            <person name="Pham C."/>
            <person name="Simmons D."/>
            <person name="Wilczek-Boney K."/>
            <person name="Hale W."/>
            <person name="Jakkamsetti A."/>
            <person name="Pham P."/>
            <person name="Ruth R."/>
            <person name="San Lucas F."/>
            <person name="Warren J."/>
            <person name="Zhang J."/>
            <person name="Zhao Z."/>
            <person name="Zhou C."/>
            <person name="Zhu D."/>
            <person name="Lee S."/>
            <person name="Bess C."/>
            <person name="Blankenburg K."/>
            <person name="Forbes L."/>
            <person name="Fu Q."/>
            <person name="Gubbala S."/>
            <person name="Hirani K."/>
            <person name="Jayaseelan J.C."/>
            <person name="Lara F."/>
            <person name="Munidasa M."/>
            <person name="Palculict T."/>
            <person name="Patil S."/>
            <person name="Pu L.-L."/>
            <person name="Saada N."/>
            <person name="Tang L."/>
            <person name="Weissenberger G."/>
            <person name="Zhu Y."/>
            <person name="Hemphill L."/>
            <person name="Shang Y."/>
            <person name="Youmans B."/>
            <person name="Ayvaz T."/>
            <person name="Ross M."/>
            <person name="Santibanez J."/>
            <person name="Aqrawi P."/>
            <person name="Gross S."/>
            <person name="Joshi V."/>
            <person name="Fowler G."/>
            <person name="Nazareth L."/>
            <person name="Reid J."/>
            <person name="Worley K."/>
            <person name="Petrosino J."/>
            <person name="Highlander S."/>
            <person name="Gibbs R."/>
        </authorList>
    </citation>
    <scope>NUCLEOTIDE SEQUENCE [LARGE SCALE GENOMIC DNA]</scope>
    <source>
        <strain evidence="5">DSM 15952 / CCUG 50447 / LMG 22039 / TP 1.5</strain>
    </source>
</reference>
<evidence type="ECO:0000313" key="5">
    <source>
        <dbReference type="Proteomes" id="UP000010296"/>
    </source>
</evidence>
<feature type="region of interest" description="Disordered" evidence="1">
    <location>
        <begin position="240"/>
        <end position="260"/>
    </location>
</feature>
<dbReference type="AlphaFoldDB" id="E6LFI9"/>
<dbReference type="InterPro" id="IPR013830">
    <property type="entry name" value="SGNH_hydro"/>
</dbReference>
<dbReference type="OrthoDB" id="252349at2"/>
<dbReference type="Proteomes" id="UP000010296">
    <property type="component" value="Unassembled WGS sequence"/>
</dbReference>
<feature type="compositionally biased region" description="Low complexity" evidence="1">
    <location>
        <begin position="244"/>
        <end position="260"/>
    </location>
</feature>
<dbReference type="SUPFAM" id="SSF52266">
    <property type="entry name" value="SGNH hydrolase"/>
    <property type="match status" value="1"/>
</dbReference>
<dbReference type="HOGENOM" id="CLU_076859_1_0_9"/>
<dbReference type="EMBL" id="AEPV01000041">
    <property type="protein sequence ID" value="EFU73951.1"/>
    <property type="molecule type" value="Genomic_DNA"/>
</dbReference>
<dbReference type="STRING" id="888064.HMPREF9088_1129"/>
<sequence>MSKKKSLFGWLFFFVFVTVVAFLATSWLLPKETTKLEQATAEKVQASNQKTSIHYVAIGDSLTQGVGDETQQGGFVSLVADKLKDQYGLATVHAQNEGVAGERSDQILKRINQDEALQKEISEADFITATFGGNDLLKVIQKNILSLSVKTIENSEASYQKNSLALLERIRELNPTAPVYVLGIYNPFYLNFPEITALQTVVDNWNEATEEVIDDQSNMYFIPINDLLYKGVDNKVGITKTSESETSSSSETTSDETSVTVENNALYEGDKFHPNAIGYQLMAKAVKDKLVKTKSHWLIKE</sequence>
<evidence type="ECO:0000259" key="3">
    <source>
        <dbReference type="Pfam" id="PF13472"/>
    </source>
</evidence>
<dbReference type="RefSeq" id="WP_007208147.1">
    <property type="nucleotide sequence ID" value="NZ_GL622241.1"/>
</dbReference>